<reference evidence="4 5" key="1">
    <citation type="submission" date="2024-01" db="EMBL/GenBank/DDBJ databases">
        <authorList>
            <person name="Allen C."/>
            <person name="Tagirdzhanova G."/>
        </authorList>
    </citation>
    <scope>NUCLEOTIDE SEQUENCE [LARGE SCALE GENOMIC DNA]</scope>
</reference>
<proteinExistence type="inferred from homology"/>
<sequence>MEVMLATARGGGPQRRPRRNQPLPAEDAALAVFRDIVEGHQQPNHARQHSKPGKSAKYPKTDEEENEELDGQGLQLSQDEIRELQRQHQEEQDKNQEHEHENDQPSAGRDSAATKELYNHLIKLAQLRSQPETSPATLFQFFDTSMYPHMIDHSSRRLPNIFRQAAQQIVREVSEAKQRDYRATDLPTVARITQIRRQLDLLNVPASWAPLVLGLTSDIVATREKDDSTQAVLVQDLIEAWRMFSLPDLVVADQEALEKAPSTEFRMPTPDAALVKKYAQRRNIQRGLACLFPRYAPPQMKQLTPALLATYAVLTDASITSAEDTEKAREFLNSVTNILAISNASRQAAADMFKDRPELGAYVLSRWPLAGGSQGEGGVVAEMSAATAAADSTTITAPTEARASKDARRATLDIIHKQLLQALRARNLQECEAVWERFWAAVSQPDVEGAKALRNSAEIFDTFIMAFTMMRMPDRAIAVWNVMTTVAGIEPTLRTWTSFMVGYKRTSNPAGIHTIWAKLVASGIKLDKAVWTARISGLIESGDAAAGMQALEEMQQQWEEWAEAQKVKSTVKQTEAQKGGQKTTGAEISSSGGSPASTVKPIKPSIEPVNAAIAGLLRKGDLVAAKKVLAWAGHHGIEPDIITFNTILRPLVRDGAGDEVAGVLNIMRQRGIYPDEATITILLDGTFGNGAMSGRSAEEQAEAVKNLLAEIEASGLDANLQTYAKIIYLLLEADTGSSSGYNASTAVSIVLKRMRQRGIAASAHIYTILAEHYFACNPPDLEAVRSLIETGDPGVASSSSSSSSSAADASSSSSTFPLAFDRVFWERVVRGFAQVGDTASAQRYFVNIADSLSVTSSTLEDLLRALISNNEWAAAAALVAKVQAQKTLWVQGGNGEATTTARPRAVDSRQFRHRFWHLAAEHGLLQLEQPR</sequence>
<name>A0ABP0BMD4_9PEZI</name>
<feature type="compositionally biased region" description="Polar residues" evidence="3">
    <location>
        <begin position="570"/>
        <end position="597"/>
    </location>
</feature>
<feature type="repeat" description="PPR" evidence="2">
    <location>
        <begin position="640"/>
        <end position="674"/>
    </location>
</feature>
<dbReference type="Proteomes" id="UP001642406">
    <property type="component" value="Unassembled WGS sequence"/>
</dbReference>
<feature type="compositionally biased region" description="Basic and acidic residues" evidence="3">
    <location>
        <begin position="79"/>
        <end position="103"/>
    </location>
</feature>
<comment type="similarity">
    <text evidence="1">Belongs to the PPR family. P subfamily.</text>
</comment>
<accession>A0ABP0BMD4</accession>
<dbReference type="InterPro" id="IPR002885">
    <property type="entry name" value="PPR_rpt"/>
</dbReference>
<dbReference type="InterPro" id="IPR050872">
    <property type="entry name" value="PPR_P_subfamily"/>
</dbReference>
<comment type="caution">
    <text evidence="4">The sequence shown here is derived from an EMBL/GenBank/DDBJ whole genome shotgun (WGS) entry which is preliminary data.</text>
</comment>
<feature type="region of interest" description="Disordered" evidence="3">
    <location>
        <begin position="1"/>
        <end position="110"/>
    </location>
</feature>
<protein>
    <recommendedName>
        <fullName evidence="6">Pentatricopeptide repeat protein</fullName>
    </recommendedName>
</protein>
<evidence type="ECO:0000313" key="5">
    <source>
        <dbReference type="Proteomes" id="UP001642406"/>
    </source>
</evidence>
<feature type="region of interest" description="Disordered" evidence="3">
    <location>
        <begin position="570"/>
        <end position="601"/>
    </location>
</feature>
<dbReference type="InterPro" id="IPR011990">
    <property type="entry name" value="TPR-like_helical_dom_sf"/>
</dbReference>
<evidence type="ECO:0000256" key="2">
    <source>
        <dbReference type="PROSITE-ProRule" id="PRU00708"/>
    </source>
</evidence>
<gene>
    <name evidence="4" type="ORF">SBRCBS47491_004169</name>
</gene>
<dbReference type="PROSITE" id="PS51375">
    <property type="entry name" value="PPR"/>
    <property type="match status" value="1"/>
</dbReference>
<dbReference type="PANTHER" id="PTHR46128:SF342">
    <property type="entry name" value="PENTACOTRIPEPTIDE-REPEAT REGION OF PRORP DOMAIN-CONTAINING PROTEIN"/>
    <property type="match status" value="1"/>
</dbReference>
<evidence type="ECO:0008006" key="6">
    <source>
        <dbReference type="Google" id="ProtNLM"/>
    </source>
</evidence>
<organism evidence="4 5">
    <name type="scientific">Sporothrix bragantina</name>
    <dbReference type="NCBI Taxonomy" id="671064"/>
    <lineage>
        <taxon>Eukaryota</taxon>
        <taxon>Fungi</taxon>
        <taxon>Dikarya</taxon>
        <taxon>Ascomycota</taxon>
        <taxon>Pezizomycotina</taxon>
        <taxon>Sordariomycetes</taxon>
        <taxon>Sordariomycetidae</taxon>
        <taxon>Ophiostomatales</taxon>
        <taxon>Ophiostomataceae</taxon>
        <taxon>Sporothrix</taxon>
    </lineage>
</organism>
<evidence type="ECO:0000256" key="1">
    <source>
        <dbReference type="ARBA" id="ARBA00007626"/>
    </source>
</evidence>
<evidence type="ECO:0000256" key="3">
    <source>
        <dbReference type="SAM" id="MobiDB-lite"/>
    </source>
</evidence>
<evidence type="ECO:0000313" key="4">
    <source>
        <dbReference type="EMBL" id="CAK7220379.1"/>
    </source>
</evidence>
<dbReference type="EMBL" id="CAWUHC010000030">
    <property type="protein sequence ID" value="CAK7220379.1"/>
    <property type="molecule type" value="Genomic_DNA"/>
</dbReference>
<keyword evidence="5" id="KW-1185">Reference proteome</keyword>
<dbReference type="Pfam" id="PF13041">
    <property type="entry name" value="PPR_2"/>
    <property type="match status" value="1"/>
</dbReference>
<dbReference type="PANTHER" id="PTHR46128">
    <property type="entry name" value="MITOCHONDRIAL GROUP I INTRON SPLICING FACTOR CCM1"/>
    <property type="match status" value="1"/>
</dbReference>
<dbReference type="Gene3D" id="1.25.40.10">
    <property type="entry name" value="Tetratricopeptide repeat domain"/>
    <property type="match status" value="3"/>
</dbReference>